<comment type="caution">
    <text evidence="1">The sequence shown here is derived from an EMBL/GenBank/DDBJ whole genome shotgun (WGS) entry which is preliminary data.</text>
</comment>
<dbReference type="AlphaFoldDB" id="A0AAV3WQ98"/>
<gene>
    <name evidence="1" type="ORF">MiSe_91910</name>
</gene>
<dbReference type="Proteomes" id="UP001050975">
    <property type="component" value="Unassembled WGS sequence"/>
</dbReference>
<sequence>MRKYHVPFWRAAALVRESPTLITVRGILHLYPPQLVYAQTRSLVPGEGDTLPSFIPGVDKQPVPSDGYEVVRVMVFGSHYGVNYTIRWLYRLNFAQVSEWSFLMPAPNPGEVMSIVTKRIPLGRTS</sequence>
<evidence type="ECO:0000313" key="1">
    <source>
        <dbReference type="EMBL" id="GET44364.1"/>
    </source>
</evidence>
<protein>
    <submittedName>
        <fullName evidence="1">Uncharacterized protein</fullName>
    </submittedName>
</protein>
<reference evidence="1" key="1">
    <citation type="submission" date="2019-10" db="EMBL/GenBank/DDBJ databases">
        <title>Draft genome sequece of Microseira wollei NIES-4236.</title>
        <authorList>
            <person name="Yamaguchi H."/>
            <person name="Suzuki S."/>
            <person name="Kawachi M."/>
        </authorList>
    </citation>
    <scope>NUCLEOTIDE SEQUENCE</scope>
    <source>
        <strain evidence="1">NIES-4236</strain>
    </source>
</reference>
<proteinExistence type="predicted"/>
<dbReference type="EMBL" id="BLAY01000335">
    <property type="protein sequence ID" value="GET44364.1"/>
    <property type="molecule type" value="Genomic_DNA"/>
</dbReference>
<organism evidence="1 2">
    <name type="scientific">Microseira wollei NIES-4236</name>
    <dbReference type="NCBI Taxonomy" id="2530354"/>
    <lineage>
        <taxon>Bacteria</taxon>
        <taxon>Bacillati</taxon>
        <taxon>Cyanobacteriota</taxon>
        <taxon>Cyanophyceae</taxon>
        <taxon>Oscillatoriophycideae</taxon>
        <taxon>Aerosakkonematales</taxon>
        <taxon>Aerosakkonemataceae</taxon>
        <taxon>Microseira</taxon>
    </lineage>
</organism>
<accession>A0AAV3WQ98</accession>
<name>A0AAV3WQ98_9CYAN</name>
<evidence type="ECO:0000313" key="2">
    <source>
        <dbReference type="Proteomes" id="UP001050975"/>
    </source>
</evidence>
<keyword evidence="2" id="KW-1185">Reference proteome</keyword>